<dbReference type="EMBL" id="UOFH01000295">
    <property type="protein sequence ID" value="VAW64706.1"/>
    <property type="molecule type" value="Genomic_DNA"/>
</dbReference>
<evidence type="ECO:0000256" key="7">
    <source>
        <dbReference type="ARBA" id="ARBA00022777"/>
    </source>
</evidence>
<dbReference type="InterPro" id="IPR011037">
    <property type="entry name" value="Pyrv_Knase-like_insert_dom_sf"/>
</dbReference>
<keyword evidence="5" id="KW-0479">Metal-binding</keyword>
<evidence type="ECO:0000259" key="13">
    <source>
        <dbReference type="Pfam" id="PF02887"/>
    </source>
</evidence>
<dbReference type="InterPro" id="IPR001697">
    <property type="entry name" value="Pyr_Knase"/>
</dbReference>
<dbReference type="InterPro" id="IPR015795">
    <property type="entry name" value="Pyrv_Knase_C"/>
</dbReference>
<keyword evidence="6" id="KW-0547">Nucleotide-binding</keyword>
<reference evidence="14" key="1">
    <citation type="submission" date="2018-06" db="EMBL/GenBank/DDBJ databases">
        <authorList>
            <person name="Zhirakovskaya E."/>
        </authorList>
    </citation>
    <scope>NUCLEOTIDE SEQUENCE</scope>
</reference>
<keyword evidence="11 14" id="KW-0670">Pyruvate</keyword>
<dbReference type="InterPro" id="IPR015793">
    <property type="entry name" value="Pyrv_Knase_brl"/>
</dbReference>
<dbReference type="GO" id="GO:0016301">
    <property type="term" value="F:kinase activity"/>
    <property type="evidence" value="ECO:0007669"/>
    <property type="project" value="UniProtKB-KW"/>
</dbReference>
<evidence type="ECO:0000256" key="3">
    <source>
        <dbReference type="ARBA" id="ARBA00012142"/>
    </source>
</evidence>
<dbReference type="PANTHER" id="PTHR11817">
    <property type="entry name" value="PYRUVATE KINASE"/>
    <property type="match status" value="1"/>
</dbReference>
<dbReference type="InterPro" id="IPR040442">
    <property type="entry name" value="Pyrv_kinase-like_dom_sf"/>
</dbReference>
<feature type="domain" description="Pyruvate kinase barrel" evidence="12">
    <location>
        <begin position="15"/>
        <end position="335"/>
    </location>
</feature>
<evidence type="ECO:0000256" key="6">
    <source>
        <dbReference type="ARBA" id="ARBA00022741"/>
    </source>
</evidence>
<dbReference type="InterPro" id="IPR036918">
    <property type="entry name" value="Pyrv_Knase_C_sf"/>
</dbReference>
<organism evidence="14">
    <name type="scientific">hydrothermal vent metagenome</name>
    <dbReference type="NCBI Taxonomy" id="652676"/>
    <lineage>
        <taxon>unclassified sequences</taxon>
        <taxon>metagenomes</taxon>
        <taxon>ecological metagenomes</taxon>
    </lineage>
</organism>
<evidence type="ECO:0000256" key="5">
    <source>
        <dbReference type="ARBA" id="ARBA00022723"/>
    </source>
</evidence>
<dbReference type="NCBIfam" id="TIGR01064">
    <property type="entry name" value="pyruv_kin"/>
    <property type="match status" value="1"/>
</dbReference>
<gene>
    <name evidence="14" type="ORF">MNBD_GAMMA08-1755</name>
</gene>
<keyword evidence="9" id="KW-0460">Magnesium</keyword>
<evidence type="ECO:0000256" key="2">
    <source>
        <dbReference type="ARBA" id="ARBA00008663"/>
    </source>
</evidence>
<dbReference type="GO" id="GO:0000287">
    <property type="term" value="F:magnesium ion binding"/>
    <property type="evidence" value="ECO:0007669"/>
    <property type="project" value="InterPro"/>
</dbReference>
<evidence type="ECO:0000256" key="11">
    <source>
        <dbReference type="ARBA" id="ARBA00023317"/>
    </source>
</evidence>
<dbReference type="GO" id="GO:0030955">
    <property type="term" value="F:potassium ion binding"/>
    <property type="evidence" value="ECO:0007669"/>
    <property type="project" value="InterPro"/>
</dbReference>
<dbReference type="InterPro" id="IPR015813">
    <property type="entry name" value="Pyrv/PenolPyrv_kinase-like_dom"/>
</dbReference>
<dbReference type="FunFam" id="2.40.33.10:FF:000001">
    <property type="entry name" value="Pyruvate kinase"/>
    <property type="match status" value="1"/>
</dbReference>
<evidence type="ECO:0000256" key="9">
    <source>
        <dbReference type="ARBA" id="ARBA00022842"/>
    </source>
</evidence>
<dbReference type="GO" id="GO:0005524">
    <property type="term" value="F:ATP binding"/>
    <property type="evidence" value="ECO:0007669"/>
    <property type="project" value="UniProtKB-KW"/>
</dbReference>
<evidence type="ECO:0000313" key="14">
    <source>
        <dbReference type="EMBL" id="VAW64706.1"/>
    </source>
</evidence>
<sequence length="489" mass="53759">MSSSNDSKNIHLRWRRTKIIATLGPSSKSENKIAKLIDAGANVFRLNMSHGTHEEHRQLAERIRKIAKRKKEYIGILMDLCGPKIRVGEFENGEIEIKAGDKVIVSCSASIGKLGLIPSQYKSLYKDVKKNERILLDDGKLELIVKSINEKDVNCEVVYGGILKNKKGLNLPDSTISTNSFTAKDKKDAELAIELKADFLALSFVRDEKCIKTLKRFVEKAGGNIPIIAKIEKPEAVKFIDNILSEADGIMVARGDLGIEMHAQQVPLIQRDLINKARLYGKPVIVATQMLESMIVSSKPTRAEVGDVATAALSSADAVMLSAETASGEFPVLAVNMMNDILREMESYQWQHGKFGEADSERCKSMIEADLKAVSTAAKSLAQELKLQGIIVPTRSGSTARVLSAERPGSPLIGVSSDEVVCRRLALNWGVIPLYIKENQTNDWQGLCNNVAKSCELASTGNRVLLVSGFSVKPEFNEPVLKLMKIKEI</sequence>
<evidence type="ECO:0000256" key="1">
    <source>
        <dbReference type="ARBA" id="ARBA00004997"/>
    </source>
</evidence>
<evidence type="ECO:0000256" key="4">
    <source>
        <dbReference type="ARBA" id="ARBA00022679"/>
    </source>
</evidence>
<dbReference type="Gene3D" id="3.40.1380.20">
    <property type="entry name" value="Pyruvate kinase, C-terminal domain"/>
    <property type="match status" value="1"/>
</dbReference>
<dbReference type="InterPro" id="IPR018209">
    <property type="entry name" value="Pyrv_Knase_AS"/>
</dbReference>
<keyword evidence="4 14" id="KW-0808">Transferase</keyword>
<dbReference type="UniPathway" id="UPA00109">
    <property type="reaction ID" value="UER00188"/>
</dbReference>
<feature type="domain" description="Pyruvate kinase C-terminal" evidence="13">
    <location>
        <begin position="373"/>
        <end position="473"/>
    </location>
</feature>
<accession>A0A3B0Y8L4</accession>
<dbReference type="Pfam" id="PF02887">
    <property type="entry name" value="PK_C"/>
    <property type="match status" value="1"/>
</dbReference>
<dbReference type="EC" id="2.7.1.40" evidence="3"/>
<dbReference type="GO" id="GO:0004743">
    <property type="term" value="F:pyruvate kinase activity"/>
    <property type="evidence" value="ECO:0007669"/>
    <property type="project" value="UniProtKB-EC"/>
</dbReference>
<dbReference type="Pfam" id="PF00224">
    <property type="entry name" value="PK"/>
    <property type="match status" value="1"/>
</dbReference>
<dbReference type="Gene3D" id="2.40.33.10">
    <property type="entry name" value="PK beta-barrel domain-like"/>
    <property type="match status" value="1"/>
</dbReference>
<keyword evidence="7 14" id="KW-0418">Kinase</keyword>
<dbReference type="PRINTS" id="PR01050">
    <property type="entry name" value="PYRUVTKNASE"/>
</dbReference>
<comment type="pathway">
    <text evidence="1">Carbohydrate degradation; glycolysis; pyruvate from D-glyceraldehyde 3-phosphate: step 5/5.</text>
</comment>
<comment type="similarity">
    <text evidence="2">Belongs to the pyruvate kinase family.</text>
</comment>
<dbReference type="AlphaFoldDB" id="A0A3B0Y8L4"/>
<dbReference type="SUPFAM" id="SSF52935">
    <property type="entry name" value="PK C-terminal domain-like"/>
    <property type="match status" value="1"/>
</dbReference>
<evidence type="ECO:0000256" key="8">
    <source>
        <dbReference type="ARBA" id="ARBA00022840"/>
    </source>
</evidence>
<dbReference type="NCBIfam" id="NF004491">
    <property type="entry name" value="PRK05826.1"/>
    <property type="match status" value="1"/>
</dbReference>
<keyword evidence="10" id="KW-0324">Glycolysis</keyword>
<dbReference type="InterPro" id="IPR015806">
    <property type="entry name" value="Pyrv_Knase_insert_dom_sf"/>
</dbReference>
<evidence type="ECO:0000259" key="12">
    <source>
        <dbReference type="Pfam" id="PF00224"/>
    </source>
</evidence>
<dbReference type="SUPFAM" id="SSF50800">
    <property type="entry name" value="PK beta-barrel domain-like"/>
    <property type="match status" value="1"/>
</dbReference>
<dbReference type="SUPFAM" id="SSF51621">
    <property type="entry name" value="Phosphoenolpyruvate/pyruvate domain"/>
    <property type="match status" value="1"/>
</dbReference>
<dbReference type="Gene3D" id="3.20.20.60">
    <property type="entry name" value="Phosphoenolpyruvate-binding domains"/>
    <property type="match status" value="1"/>
</dbReference>
<dbReference type="PROSITE" id="PS00110">
    <property type="entry name" value="PYRUVATE_KINASE"/>
    <property type="match status" value="1"/>
</dbReference>
<dbReference type="NCBIfam" id="NF004978">
    <property type="entry name" value="PRK06354.1"/>
    <property type="match status" value="1"/>
</dbReference>
<keyword evidence="8" id="KW-0067">ATP-binding</keyword>
<evidence type="ECO:0000256" key="10">
    <source>
        <dbReference type="ARBA" id="ARBA00023152"/>
    </source>
</evidence>
<protein>
    <recommendedName>
        <fullName evidence="3">pyruvate kinase</fullName>
        <ecNumber evidence="3">2.7.1.40</ecNumber>
    </recommendedName>
</protein>
<proteinExistence type="inferred from homology"/>
<name>A0A3B0Y8L4_9ZZZZ</name>